<sequence>MPSMVEDAGPRTNFTIETDVLPNQVLAGSRLSYYIAISVVLFCIWFFQPSKKNCGVSAPFYKASRLKWMFSADTLVKDSYSKFRDRVYQIKTTEGVRTIIPTSLVGELKGLPEDTLSARTAVQEAMLSEYTSLCAGSHTDTLSLLLKCKMTGQLARMTPQLKEELEHILATEFPECEEWTPFKIQPFMIRTVARLSGRVFVGPALNRVEEWMDVSINFAITAFIAVIKLQFFPPWMRPVAQYLVSELGTIRKDLAKAEAMITPIIDERLRDSETPGYEKPDDYVQWLLDALPEDQKRDYFIQAKLQLLLSAASIHTTGNLTTDCIYDLAVHQDMQEILREEAREVFSDDETWARKDSMGRLKKLDSFIKESQRLSGNVTSFIRKVMKPIDLSDGTHLPAGTDLLAPMAGVAVDERYYSDPEVFDGLRFFKLRQQQQQHQQSASSSGDEASAASSGRHQFTSIGDTNMNFGLGKHACPGRFFAGCEIKLVLALLLLRYDIRLRDGEAARPAPNMFMMTKSPSMTAEIMFRRRTD</sequence>
<dbReference type="Proteomes" id="UP001497700">
    <property type="component" value="Unassembled WGS sequence"/>
</dbReference>
<organism evidence="1 2">
    <name type="scientific">Hypoxylon rubiginosum</name>
    <dbReference type="NCBI Taxonomy" id="110542"/>
    <lineage>
        <taxon>Eukaryota</taxon>
        <taxon>Fungi</taxon>
        <taxon>Dikarya</taxon>
        <taxon>Ascomycota</taxon>
        <taxon>Pezizomycotina</taxon>
        <taxon>Sordariomycetes</taxon>
        <taxon>Xylariomycetidae</taxon>
        <taxon>Xylariales</taxon>
        <taxon>Hypoxylaceae</taxon>
        <taxon>Hypoxylon</taxon>
    </lineage>
</organism>
<name>A0ACB9YUZ6_9PEZI</name>
<dbReference type="EMBL" id="MU393509">
    <property type="protein sequence ID" value="KAI4863164.1"/>
    <property type="molecule type" value="Genomic_DNA"/>
</dbReference>
<comment type="caution">
    <text evidence="1">The sequence shown here is derived from an EMBL/GenBank/DDBJ whole genome shotgun (WGS) entry which is preliminary data.</text>
</comment>
<accession>A0ACB9YUZ6</accession>
<evidence type="ECO:0000313" key="2">
    <source>
        <dbReference type="Proteomes" id="UP001497700"/>
    </source>
</evidence>
<reference evidence="1 2" key="1">
    <citation type="journal article" date="2022" name="New Phytol.">
        <title>Ecological generalism drives hyperdiversity of secondary metabolite gene clusters in xylarialean endophytes.</title>
        <authorList>
            <person name="Franco M.E.E."/>
            <person name="Wisecaver J.H."/>
            <person name="Arnold A.E."/>
            <person name="Ju Y.M."/>
            <person name="Slot J.C."/>
            <person name="Ahrendt S."/>
            <person name="Moore L.P."/>
            <person name="Eastman K.E."/>
            <person name="Scott K."/>
            <person name="Konkel Z."/>
            <person name="Mondo S.J."/>
            <person name="Kuo A."/>
            <person name="Hayes R.D."/>
            <person name="Haridas S."/>
            <person name="Andreopoulos B."/>
            <person name="Riley R."/>
            <person name="LaButti K."/>
            <person name="Pangilinan J."/>
            <person name="Lipzen A."/>
            <person name="Amirebrahimi M."/>
            <person name="Yan J."/>
            <person name="Adam C."/>
            <person name="Keymanesh K."/>
            <person name="Ng V."/>
            <person name="Louie K."/>
            <person name="Northen T."/>
            <person name="Drula E."/>
            <person name="Henrissat B."/>
            <person name="Hsieh H.M."/>
            <person name="Youens-Clark K."/>
            <person name="Lutzoni F."/>
            <person name="Miadlikowska J."/>
            <person name="Eastwood D.C."/>
            <person name="Hamelin R.C."/>
            <person name="Grigoriev I.V."/>
            <person name="U'Ren J.M."/>
        </authorList>
    </citation>
    <scope>NUCLEOTIDE SEQUENCE [LARGE SCALE GENOMIC DNA]</scope>
    <source>
        <strain evidence="1 2">CBS 119005</strain>
    </source>
</reference>
<proteinExistence type="predicted"/>
<protein>
    <submittedName>
        <fullName evidence="1">Ent-kaurene oxidase</fullName>
    </submittedName>
</protein>
<evidence type="ECO:0000313" key="1">
    <source>
        <dbReference type="EMBL" id="KAI4863164.1"/>
    </source>
</evidence>
<keyword evidence="2" id="KW-1185">Reference proteome</keyword>
<gene>
    <name evidence="1" type="ORF">F4820DRAFT_459674</name>
</gene>